<dbReference type="AlphaFoldDB" id="A0A839ZST7"/>
<reference evidence="7 8" key="1">
    <citation type="submission" date="2020-08" db="EMBL/GenBank/DDBJ databases">
        <title>Genomic Encyclopedia of Type Strains, Phase IV (KMG-IV): sequencing the most valuable type-strain genomes for metagenomic binning, comparative biology and taxonomic classification.</title>
        <authorList>
            <person name="Goeker M."/>
        </authorList>
    </citation>
    <scope>NUCLEOTIDE SEQUENCE [LARGE SCALE GENOMIC DNA]</scope>
    <source>
        <strain evidence="7 8">DSM 21793</strain>
    </source>
</reference>
<dbReference type="PANTHER" id="PTHR45625">
    <property type="entry name" value="PEPTIDYL-PROLYL CIS-TRANS ISOMERASE-RELATED"/>
    <property type="match status" value="1"/>
</dbReference>
<evidence type="ECO:0000256" key="1">
    <source>
        <dbReference type="ARBA" id="ARBA00007365"/>
    </source>
</evidence>
<proteinExistence type="inferred from homology"/>
<evidence type="ECO:0000256" key="2">
    <source>
        <dbReference type="ARBA" id="ARBA00013194"/>
    </source>
</evidence>
<dbReference type="PROSITE" id="PS00170">
    <property type="entry name" value="CSA_PPIASE_1"/>
    <property type="match status" value="1"/>
</dbReference>
<evidence type="ECO:0000256" key="5">
    <source>
        <dbReference type="SAM" id="SignalP"/>
    </source>
</evidence>
<dbReference type="GO" id="GO:0006457">
    <property type="term" value="P:protein folding"/>
    <property type="evidence" value="ECO:0007669"/>
    <property type="project" value="InterPro"/>
</dbReference>
<keyword evidence="4 7" id="KW-0413">Isomerase</keyword>
<dbReference type="InterPro" id="IPR020892">
    <property type="entry name" value="Cyclophilin-type_PPIase_CS"/>
</dbReference>
<dbReference type="CDD" id="cd00317">
    <property type="entry name" value="cyclophilin"/>
    <property type="match status" value="1"/>
</dbReference>
<dbReference type="InterPro" id="IPR002130">
    <property type="entry name" value="Cyclophilin-type_PPIase_dom"/>
</dbReference>
<evidence type="ECO:0000313" key="8">
    <source>
        <dbReference type="Proteomes" id="UP000530564"/>
    </source>
</evidence>
<dbReference type="GO" id="GO:0003755">
    <property type="term" value="F:peptidyl-prolyl cis-trans isomerase activity"/>
    <property type="evidence" value="ECO:0007669"/>
    <property type="project" value="UniProtKB-KW"/>
</dbReference>
<dbReference type="InterPro" id="IPR029000">
    <property type="entry name" value="Cyclophilin-like_dom_sf"/>
</dbReference>
<accession>A0A839ZST7</accession>
<keyword evidence="3" id="KW-0697">Rotamase</keyword>
<dbReference type="InterPro" id="IPR044666">
    <property type="entry name" value="Cyclophilin_A-like"/>
</dbReference>
<protein>
    <recommendedName>
        <fullName evidence="2">peptidylprolyl isomerase</fullName>
        <ecNumber evidence="2">5.2.1.8</ecNumber>
    </recommendedName>
</protein>
<feature type="signal peptide" evidence="5">
    <location>
        <begin position="1"/>
        <end position="19"/>
    </location>
</feature>
<feature type="chain" id="PRO_5032810892" description="peptidylprolyl isomerase" evidence="5">
    <location>
        <begin position="20"/>
        <end position="269"/>
    </location>
</feature>
<keyword evidence="8" id="KW-1185">Reference proteome</keyword>
<evidence type="ECO:0000256" key="3">
    <source>
        <dbReference type="ARBA" id="ARBA00023110"/>
    </source>
</evidence>
<dbReference type="SUPFAM" id="SSF50891">
    <property type="entry name" value="Cyclophilin-like"/>
    <property type="match status" value="1"/>
</dbReference>
<dbReference type="EMBL" id="JACIDK010000001">
    <property type="protein sequence ID" value="MBB3889455.1"/>
    <property type="molecule type" value="Genomic_DNA"/>
</dbReference>
<comment type="similarity">
    <text evidence="1">Belongs to the cyclophilin-type PPIase family.</text>
</comment>
<organism evidence="7 8">
    <name type="scientific">Phenylobacterium haematophilum</name>
    <dbReference type="NCBI Taxonomy" id="98513"/>
    <lineage>
        <taxon>Bacteria</taxon>
        <taxon>Pseudomonadati</taxon>
        <taxon>Pseudomonadota</taxon>
        <taxon>Alphaproteobacteria</taxon>
        <taxon>Caulobacterales</taxon>
        <taxon>Caulobacteraceae</taxon>
        <taxon>Phenylobacterium</taxon>
    </lineage>
</organism>
<dbReference type="Pfam" id="PF00160">
    <property type="entry name" value="Pro_isomerase"/>
    <property type="match status" value="1"/>
</dbReference>
<name>A0A839ZST7_9CAUL</name>
<evidence type="ECO:0000259" key="6">
    <source>
        <dbReference type="PROSITE" id="PS50072"/>
    </source>
</evidence>
<keyword evidence="5" id="KW-0732">Signal</keyword>
<gene>
    <name evidence="7" type="ORF">GGQ61_000152</name>
</gene>
<dbReference type="EC" id="5.2.1.8" evidence="2"/>
<evidence type="ECO:0000256" key="4">
    <source>
        <dbReference type="ARBA" id="ARBA00023235"/>
    </source>
</evidence>
<dbReference type="Proteomes" id="UP000530564">
    <property type="component" value="Unassembled WGS sequence"/>
</dbReference>
<feature type="domain" description="PPIase cyclophilin-type" evidence="6">
    <location>
        <begin position="38"/>
        <end position="234"/>
    </location>
</feature>
<sequence>MIRTIAAVLALTFALPAQAADWRRLDPENTLVIESSKGVVVVEMRPDFAPKAVERVKLLTREGLYDGLQFHRVIEHFVDQTGNPNNKDGGVSRHPDLPPEFTFRLKSGAPAKVVVNASDSVAGFIGSAPFEAASDLEAQRDAALGRRAWGAYCPGVAGMGRQAGEGTANSEIFFMRAASRRLDRAYTVWGRAVIGLDVLRAVAVGEPPASPDVMRKVRVAADLPAAERPKIEVMDERGAAFAALVDKVRRDKGADLSICDIEIPTRPIP</sequence>
<dbReference type="RefSeq" id="WP_183769466.1">
    <property type="nucleotide sequence ID" value="NZ_JACIDK010000001.1"/>
</dbReference>
<dbReference type="PROSITE" id="PS50072">
    <property type="entry name" value="CSA_PPIASE_2"/>
    <property type="match status" value="1"/>
</dbReference>
<dbReference type="PANTHER" id="PTHR45625:SF4">
    <property type="entry name" value="PEPTIDYLPROLYL ISOMERASE DOMAIN AND WD REPEAT-CONTAINING PROTEIN 1"/>
    <property type="match status" value="1"/>
</dbReference>
<dbReference type="Gene3D" id="2.40.100.10">
    <property type="entry name" value="Cyclophilin-like"/>
    <property type="match status" value="1"/>
</dbReference>
<comment type="caution">
    <text evidence="7">The sequence shown here is derived from an EMBL/GenBank/DDBJ whole genome shotgun (WGS) entry which is preliminary data.</text>
</comment>
<evidence type="ECO:0000313" key="7">
    <source>
        <dbReference type="EMBL" id="MBB3889455.1"/>
    </source>
</evidence>